<dbReference type="PANTHER" id="PTHR42924:SF3">
    <property type="entry name" value="POLYMERASE_HISTIDINOL PHOSPHATASE N-TERMINAL DOMAIN-CONTAINING PROTEIN"/>
    <property type="match status" value="1"/>
</dbReference>
<feature type="domain" description="Polymerase/histidinol phosphatase N-terminal" evidence="1">
    <location>
        <begin position="133"/>
        <end position="196"/>
    </location>
</feature>
<evidence type="ECO:0000259" key="1">
    <source>
        <dbReference type="SMART" id="SM00481"/>
    </source>
</evidence>
<reference evidence="2 3" key="1">
    <citation type="submission" date="2019-04" db="EMBL/GenBank/DDBJ databases">
        <title>Cohnella sp. nov., isolated from soil.</title>
        <authorList>
            <person name="Kim W."/>
        </authorList>
    </citation>
    <scope>NUCLEOTIDE SEQUENCE [LARGE SCALE GENOMIC DNA]</scope>
    <source>
        <strain evidence="2 3">CAU 1483</strain>
    </source>
</reference>
<evidence type="ECO:0000313" key="3">
    <source>
        <dbReference type="Proteomes" id="UP000309673"/>
    </source>
</evidence>
<dbReference type="PANTHER" id="PTHR42924">
    <property type="entry name" value="EXONUCLEASE"/>
    <property type="match status" value="1"/>
</dbReference>
<dbReference type="SMART" id="SM00481">
    <property type="entry name" value="POLIIIAc"/>
    <property type="match status" value="1"/>
</dbReference>
<gene>
    <name evidence="2" type="ORF">E5161_05310</name>
</gene>
<sequence length="432" mass="48178">MQMTSTEIREQNHLLIIQQIHISKEEERTYPEVPFTVSGPVERIEVRYTYERSGGGTVVDIGLRSPERIVGWSGGARDSFLVGLEKATPGYLAGPIAEGDWAVMLGAYRIPAAGCSIRLEIQLVYKHSRWMKGDLHTHSVHSDGTYAIYEAISICKEKGFSFLALTDHNTASQNRTTFAAEEQLVLIPGVELTNYKGHANLLGHPDALDDFRVLTSEQAASALRKAAEQGAFVSLNHPFCTDCPWEFGFDVPYDAIEVWNGPWRPINAAAVKWWQEQLSTGLQITAIGGSDTHSPHPYVKHGRPTTYVLAESETTGGILDGLRRGRVILSCDSDDTFIDLAAGGAGIGDMLTVPETQHLELTMKVRHANGDRVLLWSDRGVEREWTAEGDVDYVFQVAADRKFYRAESYRFIPEWKQEFMTCLTNPIYLCKP</sequence>
<dbReference type="SUPFAM" id="SSF89550">
    <property type="entry name" value="PHP domain-like"/>
    <property type="match status" value="1"/>
</dbReference>
<accession>A0A4U0FEE4</accession>
<dbReference type="NCBIfam" id="NF038032">
    <property type="entry name" value="CehA_McbA_metalo"/>
    <property type="match status" value="1"/>
</dbReference>
<protein>
    <submittedName>
        <fullName evidence="2">Phosphoesterase</fullName>
    </submittedName>
</protein>
<dbReference type="GO" id="GO:0004534">
    <property type="term" value="F:5'-3' RNA exonuclease activity"/>
    <property type="evidence" value="ECO:0007669"/>
    <property type="project" value="TreeGrafter"/>
</dbReference>
<dbReference type="InterPro" id="IPR052018">
    <property type="entry name" value="PHP_domain"/>
</dbReference>
<dbReference type="InterPro" id="IPR016195">
    <property type="entry name" value="Pol/histidinol_Pase-like"/>
</dbReference>
<comment type="caution">
    <text evidence="2">The sequence shown here is derived from an EMBL/GenBank/DDBJ whole genome shotgun (WGS) entry which is preliminary data.</text>
</comment>
<dbReference type="AlphaFoldDB" id="A0A4U0FEE4"/>
<dbReference type="InterPro" id="IPR003141">
    <property type="entry name" value="Pol/His_phosphatase_N"/>
</dbReference>
<dbReference type="Gene3D" id="3.20.20.140">
    <property type="entry name" value="Metal-dependent hydrolases"/>
    <property type="match status" value="1"/>
</dbReference>
<name>A0A4U0FEE4_9BACL</name>
<dbReference type="EMBL" id="SUPK01000002">
    <property type="protein sequence ID" value="TJY43313.1"/>
    <property type="molecule type" value="Genomic_DNA"/>
</dbReference>
<dbReference type="Pfam" id="PF02811">
    <property type="entry name" value="PHP"/>
    <property type="match status" value="1"/>
</dbReference>
<dbReference type="GO" id="GO:0035312">
    <property type="term" value="F:5'-3' DNA exonuclease activity"/>
    <property type="evidence" value="ECO:0007669"/>
    <property type="project" value="TreeGrafter"/>
</dbReference>
<dbReference type="InterPro" id="IPR004013">
    <property type="entry name" value="PHP_dom"/>
</dbReference>
<dbReference type="Proteomes" id="UP000309673">
    <property type="component" value="Unassembled WGS sequence"/>
</dbReference>
<dbReference type="RefSeq" id="WP_136776677.1">
    <property type="nucleotide sequence ID" value="NZ_SUPK01000002.1"/>
</dbReference>
<organism evidence="2 3">
    <name type="scientific">Cohnella pontilimi</name>
    <dbReference type="NCBI Taxonomy" id="2564100"/>
    <lineage>
        <taxon>Bacteria</taxon>
        <taxon>Bacillati</taxon>
        <taxon>Bacillota</taxon>
        <taxon>Bacilli</taxon>
        <taxon>Bacillales</taxon>
        <taxon>Paenibacillaceae</taxon>
        <taxon>Cohnella</taxon>
    </lineage>
</organism>
<dbReference type="OrthoDB" id="9804333at2"/>
<evidence type="ECO:0000313" key="2">
    <source>
        <dbReference type="EMBL" id="TJY43313.1"/>
    </source>
</evidence>
<dbReference type="CDD" id="cd07432">
    <property type="entry name" value="PHP_HisPPase"/>
    <property type="match status" value="1"/>
</dbReference>
<proteinExistence type="predicted"/>
<keyword evidence="3" id="KW-1185">Reference proteome</keyword>